<evidence type="ECO:0000256" key="9">
    <source>
        <dbReference type="HAMAP-Rule" id="MF_02095"/>
    </source>
</evidence>
<evidence type="ECO:0000313" key="11">
    <source>
        <dbReference type="EMBL" id="OWJ66974.1"/>
    </source>
</evidence>
<keyword evidence="4 9" id="KW-0997">Cell inner membrane</keyword>
<evidence type="ECO:0000256" key="2">
    <source>
        <dbReference type="ARBA" id="ARBA00005289"/>
    </source>
</evidence>
<comment type="similarity">
    <text evidence="2 9">Belongs to the inositol monophosphatase superfamily. CysQ family.</text>
</comment>
<dbReference type="Gene3D" id="3.40.190.80">
    <property type="match status" value="1"/>
</dbReference>
<dbReference type="InterPro" id="IPR050725">
    <property type="entry name" value="CysQ/Inositol_MonoPase"/>
</dbReference>
<dbReference type="AlphaFoldDB" id="A0A211ZP81"/>
<name>A0A211ZP81_9PROT</name>
<comment type="subcellular location">
    <subcellularLocation>
        <location evidence="9">Cell inner membrane</location>
        <topology evidence="9">Peripheral membrane protein</topology>
        <orientation evidence="9">Cytoplasmic side</orientation>
    </subcellularLocation>
</comment>
<comment type="function">
    <text evidence="9">Converts adenosine-3',5'-bisphosphate (PAP) to AMP.</text>
</comment>
<keyword evidence="6 9" id="KW-0378">Hydrolase</keyword>
<proteinExistence type="inferred from homology"/>
<comment type="catalytic activity">
    <reaction evidence="1 9">
        <text>adenosine 3',5'-bisphosphate + H2O = AMP + phosphate</text>
        <dbReference type="Rhea" id="RHEA:10040"/>
        <dbReference type="ChEBI" id="CHEBI:15377"/>
        <dbReference type="ChEBI" id="CHEBI:43474"/>
        <dbReference type="ChEBI" id="CHEBI:58343"/>
        <dbReference type="ChEBI" id="CHEBI:456215"/>
        <dbReference type="EC" id="3.1.3.7"/>
    </reaction>
</comment>
<dbReference type="GO" id="GO:0005886">
    <property type="term" value="C:plasma membrane"/>
    <property type="evidence" value="ECO:0007669"/>
    <property type="project" value="UniProtKB-SubCell"/>
</dbReference>
<dbReference type="EMBL" id="NHON01000017">
    <property type="protein sequence ID" value="OWJ66974.1"/>
    <property type="molecule type" value="Genomic_DNA"/>
</dbReference>
<feature type="binding site" evidence="9 10">
    <location>
        <position position="220"/>
    </location>
    <ligand>
        <name>Mg(2+)</name>
        <dbReference type="ChEBI" id="CHEBI:18420"/>
        <label>2</label>
    </ligand>
</feature>
<protein>
    <recommendedName>
        <fullName evidence="9">3'(2'),5'-bisphosphate nucleotidase CysQ</fullName>
        <ecNumber evidence="9">3.1.3.7</ecNumber>
    </recommendedName>
    <alternativeName>
        <fullName evidence="9">3'(2'),5-bisphosphonucleoside 3'(2')-phosphohydrolase</fullName>
    </alternativeName>
    <alternativeName>
        <fullName evidence="9">3'-phosphoadenosine 5'-phosphate phosphatase</fullName>
        <shortName evidence="9">PAP phosphatase</shortName>
    </alternativeName>
</protein>
<dbReference type="GO" id="GO:0050427">
    <property type="term" value="P:3'-phosphoadenosine 5'-phosphosulfate metabolic process"/>
    <property type="evidence" value="ECO:0007669"/>
    <property type="project" value="TreeGrafter"/>
</dbReference>
<evidence type="ECO:0000256" key="5">
    <source>
        <dbReference type="ARBA" id="ARBA00022723"/>
    </source>
</evidence>
<dbReference type="PANTHER" id="PTHR43028">
    <property type="entry name" value="3'(2'),5'-BISPHOSPHATE NUCLEOTIDASE 1"/>
    <property type="match status" value="1"/>
</dbReference>
<dbReference type="GO" id="GO:0000287">
    <property type="term" value="F:magnesium ion binding"/>
    <property type="evidence" value="ECO:0007669"/>
    <property type="project" value="UniProtKB-UniRule"/>
</dbReference>
<keyword evidence="12" id="KW-1185">Reference proteome</keyword>
<dbReference type="PROSITE" id="PS00629">
    <property type="entry name" value="IMP_1"/>
    <property type="match status" value="1"/>
</dbReference>
<evidence type="ECO:0000256" key="8">
    <source>
        <dbReference type="ARBA" id="ARBA00023136"/>
    </source>
</evidence>
<evidence type="ECO:0000313" key="12">
    <source>
        <dbReference type="Proteomes" id="UP000196655"/>
    </source>
</evidence>
<accession>A0A211ZP81</accession>
<dbReference type="PRINTS" id="PR00377">
    <property type="entry name" value="IMPHPHTASES"/>
</dbReference>
<dbReference type="RefSeq" id="WP_088151241.1">
    <property type="nucleotide sequence ID" value="NZ_NHON01000017.1"/>
</dbReference>
<evidence type="ECO:0000256" key="7">
    <source>
        <dbReference type="ARBA" id="ARBA00022842"/>
    </source>
</evidence>
<dbReference type="InterPro" id="IPR000760">
    <property type="entry name" value="Inositol_monophosphatase-like"/>
</dbReference>
<dbReference type="GO" id="GO:0000103">
    <property type="term" value="P:sulfate assimilation"/>
    <property type="evidence" value="ECO:0007669"/>
    <property type="project" value="TreeGrafter"/>
</dbReference>
<dbReference type="Pfam" id="PF00459">
    <property type="entry name" value="Inositol_P"/>
    <property type="match status" value="1"/>
</dbReference>
<dbReference type="CDD" id="cd01638">
    <property type="entry name" value="CysQ"/>
    <property type="match status" value="1"/>
</dbReference>
<dbReference type="STRING" id="1122125.GCA_000423185_00080"/>
<reference evidence="12" key="1">
    <citation type="submission" date="2017-05" db="EMBL/GenBank/DDBJ databases">
        <authorList>
            <person name="Macchi M."/>
            <person name="Festa S."/>
            <person name="Coppotelli B.M."/>
            <person name="Morelli I.S."/>
        </authorList>
    </citation>
    <scope>NUCLEOTIDE SEQUENCE [LARGE SCALE GENOMIC DNA]</scope>
    <source>
        <strain evidence="12">I</strain>
    </source>
</reference>
<dbReference type="SUPFAM" id="SSF56655">
    <property type="entry name" value="Carbohydrate phosphatase"/>
    <property type="match status" value="1"/>
</dbReference>
<dbReference type="Proteomes" id="UP000196655">
    <property type="component" value="Unassembled WGS sequence"/>
</dbReference>
<dbReference type="PANTHER" id="PTHR43028:SF5">
    <property type="entry name" value="3'(2'),5'-BISPHOSPHATE NUCLEOTIDASE 1"/>
    <property type="match status" value="1"/>
</dbReference>
<feature type="binding site" evidence="10">
    <location>
        <position position="75"/>
    </location>
    <ligand>
        <name>Mg(2+)</name>
        <dbReference type="ChEBI" id="CHEBI:18420"/>
        <label>1</label>
        <note>catalytic</note>
    </ligand>
</feature>
<evidence type="ECO:0000256" key="3">
    <source>
        <dbReference type="ARBA" id="ARBA00022475"/>
    </source>
</evidence>
<dbReference type="InterPro" id="IPR020550">
    <property type="entry name" value="Inositol_monophosphatase_CS"/>
</dbReference>
<keyword evidence="3 9" id="KW-1003">Cell membrane</keyword>
<feature type="binding site" evidence="9">
    <location>
        <position position="220"/>
    </location>
    <ligand>
        <name>substrate</name>
    </ligand>
</feature>
<evidence type="ECO:0000256" key="10">
    <source>
        <dbReference type="PIRSR" id="PIRSR600760-2"/>
    </source>
</evidence>
<feature type="binding site" evidence="9">
    <location>
        <position position="75"/>
    </location>
    <ligand>
        <name>substrate</name>
    </ligand>
</feature>
<feature type="binding site" evidence="9">
    <location>
        <position position="94"/>
    </location>
    <ligand>
        <name>Mg(2+)</name>
        <dbReference type="ChEBI" id="CHEBI:18420"/>
        <label>2</label>
    </ligand>
</feature>
<feature type="binding site" evidence="9">
    <location>
        <begin position="96"/>
        <end position="99"/>
    </location>
    <ligand>
        <name>substrate</name>
    </ligand>
</feature>
<keyword evidence="5 9" id="KW-0479">Metal-binding</keyword>
<dbReference type="HAMAP" id="MF_02095">
    <property type="entry name" value="CysQ"/>
    <property type="match status" value="1"/>
</dbReference>
<feature type="binding site" evidence="9">
    <location>
        <position position="94"/>
    </location>
    <ligand>
        <name>Mg(2+)</name>
        <dbReference type="ChEBI" id="CHEBI:18420"/>
        <label>1</label>
    </ligand>
</feature>
<dbReference type="GO" id="GO:0008441">
    <property type="term" value="F:3'(2'),5'-bisphosphate nucleotidase activity"/>
    <property type="evidence" value="ECO:0007669"/>
    <property type="project" value="UniProtKB-UniRule"/>
</dbReference>
<feature type="binding site" evidence="10">
    <location>
        <position position="94"/>
    </location>
    <ligand>
        <name>Mg(2+)</name>
        <dbReference type="ChEBI" id="CHEBI:18420"/>
        <label>1</label>
        <note>catalytic</note>
    </ligand>
</feature>
<dbReference type="EC" id="3.1.3.7" evidence="9"/>
<dbReference type="InterPro" id="IPR020583">
    <property type="entry name" value="Inositol_monoP_metal-BS"/>
</dbReference>
<evidence type="ECO:0000256" key="4">
    <source>
        <dbReference type="ARBA" id="ARBA00022519"/>
    </source>
</evidence>
<evidence type="ECO:0000256" key="6">
    <source>
        <dbReference type="ARBA" id="ARBA00022801"/>
    </source>
</evidence>
<keyword evidence="7 9" id="KW-0460">Magnesium</keyword>
<evidence type="ECO:0000256" key="1">
    <source>
        <dbReference type="ARBA" id="ARBA00001625"/>
    </source>
</evidence>
<dbReference type="NCBIfam" id="TIGR01331">
    <property type="entry name" value="bisphos_cysQ"/>
    <property type="match status" value="1"/>
</dbReference>
<feature type="binding site" evidence="9">
    <location>
        <position position="96"/>
    </location>
    <ligand>
        <name>Mg(2+)</name>
        <dbReference type="ChEBI" id="CHEBI:18420"/>
        <label>1</label>
    </ligand>
</feature>
<feature type="binding site" evidence="10">
    <location>
        <position position="97"/>
    </location>
    <ligand>
        <name>Mg(2+)</name>
        <dbReference type="ChEBI" id="CHEBI:18420"/>
        <label>1</label>
        <note>catalytic</note>
    </ligand>
</feature>
<dbReference type="GO" id="GO:0046854">
    <property type="term" value="P:phosphatidylinositol phosphate biosynthetic process"/>
    <property type="evidence" value="ECO:0007669"/>
    <property type="project" value="InterPro"/>
</dbReference>
<dbReference type="Gene3D" id="3.30.540.10">
    <property type="entry name" value="Fructose-1,6-Bisphosphatase, subunit A, domain 1"/>
    <property type="match status" value="1"/>
</dbReference>
<feature type="binding site" evidence="9">
    <location>
        <position position="97"/>
    </location>
    <ligand>
        <name>Mg(2+)</name>
        <dbReference type="ChEBI" id="CHEBI:18420"/>
        <label>2</label>
    </ligand>
</feature>
<dbReference type="OrthoDB" id="9785695at2"/>
<dbReference type="InterPro" id="IPR006240">
    <property type="entry name" value="CysQ"/>
</dbReference>
<comment type="cofactor">
    <cofactor evidence="9 10">
        <name>Mg(2+)</name>
        <dbReference type="ChEBI" id="CHEBI:18420"/>
    </cofactor>
</comment>
<sequence length="264" mass="27493">MAAGALPPVEAPLVEAVVDLARRAGRVVLEIYNSFDGAALRKEDGSPVTAADHAAEALIIPGLRALLPGVPVVAEEQCAAQGIPPAADRFWLVDPVDGTKEFLRRNGEFTVNIGLVSGGVPVLGVVEAPAFGRRFWAAGGEAWQQQGDEAPRRIGVRRPPAEGMVVLTSRSHRDDPRLDAALEGRSVAERRILGSSLKIALIAAGEADLYLRFGPTMEWDTAAADAVLRAAGGIIDDALSGHPLAYAKPGFANAGFVARGAAAG</sequence>
<keyword evidence="8 9" id="KW-0472">Membrane</keyword>
<gene>
    <name evidence="9" type="primary">cysQ</name>
    <name evidence="11" type="ORF">BWR60_11895</name>
</gene>
<comment type="caution">
    <text evidence="11">The sequence shown here is derived from an EMBL/GenBank/DDBJ whole genome shotgun (WGS) entry which is preliminary data.</text>
</comment>
<dbReference type="PROSITE" id="PS00630">
    <property type="entry name" value="IMP_2"/>
    <property type="match status" value="1"/>
</dbReference>
<organism evidence="11 12">
    <name type="scientific">Inquilinus limosus</name>
    <dbReference type="NCBI Taxonomy" id="171674"/>
    <lineage>
        <taxon>Bacteria</taxon>
        <taxon>Pseudomonadati</taxon>
        <taxon>Pseudomonadota</taxon>
        <taxon>Alphaproteobacteria</taxon>
        <taxon>Rhodospirillales</taxon>
        <taxon>Rhodospirillaceae</taxon>
        <taxon>Inquilinus</taxon>
    </lineage>
</organism>
<feature type="binding site" evidence="9">
    <location>
        <position position="75"/>
    </location>
    <ligand>
        <name>Mg(2+)</name>
        <dbReference type="ChEBI" id="CHEBI:18420"/>
        <label>1</label>
    </ligand>
</feature>